<accession>A0ACC0UAA3</accession>
<protein>
    <submittedName>
        <fullName evidence="1">Uncharacterized protein</fullName>
    </submittedName>
</protein>
<gene>
    <name evidence="1" type="ORF">F5148DRAFT_1199283</name>
</gene>
<proteinExistence type="predicted"/>
<comment type="caution">
    <text evidence="1">The sequence shown here is derived from an EMBL/GenBank/DDBJ whole genome shotgun (WGS) entry which is preliminary data.</text>
</comment>
<evidence type="ECO:0000313" key="2">
    <source>
        <dbReference type="Proteomes" id="UP001207468"/>
    </source>
</evidence>
<reference evidence="1" key="1">
    <citation type="submission" date="2021-03" db="EMBL/GenBank/DDBJ databases">
        <title>Evolutionary priming and transition to the ectomycorrhizal habit in an iconic lineage of mushroom-forming fungi: is preadaptation a requirement?</title>
        <authorList>
            <consortium name="DOE Joint Genome Institute"/>
            <person name="Looney B.P."/>
            <person name="Miyauchi S."/>
            <person name="Morin E."/>
            <person name="Drula E."/>
            <person name="Courty P.E."/>
            <person name="Chicoki N."/>
            <person name="Fauchery L."/>
            <person name="Kohler A."/>
            <person name="Kuo A."/>
            <person name="LaButti K."/>
            <person name="Pangilinan J."/>
            <person name="Lipzen A."/>
            <person name="Riley R."/>
            <person name="Andreopoulos W."/>
            <person name="He G."/>
            <person name="Johnson J."/>
            <person name="Barry K.W."/>
            <person name="Grigoriev I.V."/>
            <person name="Nagy L."/>
            <person name="Hibbett D."/>
            <person name="Henrissat B."/>
            <person name="Matheny P.B."/>
            <person name="Labbe J."/>
            <person name="Martin A.F."/>
        </authorList>
    </citation>
    <scope>NUCLEOTIDE SEQUENCE</scope>
    <source>
        <strain evidence="1">BPL698</strain>
    </source>
</reference>
<name>A0ACC0UAA3_9AGAM</name>
<sequence>MRVSNGKCPMPKSILRPLPTCFVVLNDCFGGLLLLWRICSTRDVSSMSRDQGLGAFIANPLGFVARQLPSANENRGNLRLDDAHRIAIEYESVIDPKDREAIESTITHAREMKTGLDSKRGIARFLQYCRAATHAQRFANSILDRAQFPSERVSSESYFPHQGDTLGAPPPYLAVTDPTFQSVANVTKSLYRCYLSCKEIFPGPLFKLDWASPCLCLSCRIVIFYSSQSTV</sequence>
<dbReference type="Proteomes" id="UP001207468">
    <property type="component" value="Unassembled WGS sequence"/>
</dbReference>
<dbReference type="EMBL" id="JAGFNK010000100">
    <property type="protein sequence ID" value="KAI9508156.1"/>
    <property type="molecule type" value="Genomic_DNA"/>
</dbReference>
<evidence type="ECO:0000313" key="1">
    <source>
        <dbReference type="EMBL" id="KAI9508156.1"/>
    </source>
</evidence>
<organism evidence="1 2">
    <name type="scientific">Russula earlei</name>
    <dbReference type="NCBI Taxonomy" id="71964"/>
    <lineage>
        <taxon>Eukaryota</taxon>
        <taxon>Fungi</taxon>
        <taxon>Dikarya</taxon>
        <taxon>Basidiomycota</taxon>
        <taxon>Agaricomycotina</taxon>
        <taxon>Agaricomycetes</taxon>
        <taxon>Russulales</taxon>
        <taxon>Russulaceae</taxon>
        <taxon>Russula</taxon>
    </lineage>
</organism>
<keyword evidence="2" id="KW-1185">Reference proteome</keyword>